<keyword evidence="1" id="KW-0812">Transmembrane</keyword>
<evidence type="ECO:0000256" key="1">
    <source>
        <dbReference type="SAM" id="Phobius"/>
    </source>
</evidence>
<keyword evidence="3" id="KW-1185">Reference proteome</keyword>
<dbReference type="AlphaFoldDB" id="A0A4Q7P1D1"/>
<organism evidence="2 3">
    <name type="scientific">Aquimarina brevivitae</name>
    <dbReference type="NCBI Taxonomy" id="323412"/>
    <lineage>
        <taxon>Bacteria</taxon>
        <taxon>Pseudomonadati</taxon>
        <taxon>Bacteroidota</taxon>
        <taxon>Flavobacteriia</taxon>
        <taxon>Flavobacteriales</taxon>
        <taxon>Flavobacteriaceae</taxon>
        <taxon>Aquimarina</taxon>
    </lineage>
</organism>
<dbReference type="Proteomes" id="UP000292262">
    <property type="component" value="Unassembled WGS sequence"/>
</dbReference>
<sequence length="70" mass="7918">MRALKVVATVIGILALGFCVIVFPFPMLIESIVDYDRGGTDTTLKIIFSLFQILIGYYFIHKGVSFIFKR</sequence>
<reference evidence="2 3" key="1">
    <citation type="submission" date="2019-02" db="EMBL/GenBank/DDBJ databases">
        <title>Genomic Encyclopedia of Type Strains, Phase IV (KMG-IV): sequencing the most valuable type-strain genomes for metagenomic binning, comparative biology and taxonomic classification.</title>
        <authorList>
            <person name="Goeker M."/>
        </authorList>
    </citation>
    <scope>NUCLEOTIDE SEQUENCE [LARGE SCALE GENOMIC DNA]</scope>
    <source>
        <strain evidence="2 3">DSM 17196</strain>
    </source>
</reference>
<dbReference type="RefSeq" id="WP_130286750.1">
    <property type="nucleotide sequence ID" value="NZ_SGXE01000002.1"/>
</dbReference>
<feature type="transmembrane region" description="Helical" evidence="1">
    <location>
        <begin position="7"/>
        <end position="26"/>
    </location>
</feature>
<keyword evidence="1" id="KW-1133">Transmembrane helix</keyword>
<accession>A0A4Q7P1D1</accession>
<comment type="caution">
    <text evidence="2">The sequence shown here is derived from an EMBL/GenBank/DDBJ whole genome shotgun (WGS) entry which is preliminary data.</text>
</comment>
<gene>
    <name evidence="2" type="ORF">EV197_2211</name>
</gene>
<protein>
    <submittedName>
        <fullName evidence="2">Uncharacterized protein</fullName>
    </submittedName>
</protein>
<proteinExistence type="predicted"/>
<keyword evidence="1" id="KW-0472">Membrane</keyword>
<name>A0A4Q7P1D1_9FLAO</name>
<dbReference type="EMBL" id="SGXE01000002">
    <property type="protein sequence ID" value="RZS93631.1"/>
    <property type="molecule type" value="Genomic_DNA"/>
</dbReference>
<evidence type="ECO:0000313" key="2">
    <source>
        <dbReference type="EMBL" id="RZS93631.1"/>
    </source>
</evidence>
<feature type="transmembrane region" description="Helical" evidence="1">
    <location>
        <begin position="46"/>
        <end position="68"/>
    </location>
</feature>
<evidence type="ECO:0000313" key="3">
    <source>
        <dbReference type="Proteomes" id="UP000292262"/>
    </source>
</evidence>